<dbReference type="Pfam" id="PF01872">
    <property type="entry name" value="RibD_C"/>
    <property type="match status" value="1"/>
</dbReference>
<evidence type="ECO:0000313" key="11">
    <source>
        <dbReference type="EMBL" id="KAK4443057.1"/>
    </source>
</evidence>
<reference evidence="11" key="1">
    <citation type="journal article" date="2023" name="Mol. Phylogenet. Evol.">
        <title>Genome-scale phylogeny and comparative genomics of the fungal order Sordariales.</title>
        <authorList>
            <person name="Hensen N."/>
            <person name="Bonometti L."/>
            <person name="Westerberg I."/>
            <person name="Brannstrom I.O."/>
            <person name="Guillou S."/>
            <person name="Cros-Aarteil S."/>
            <person name="Calhoun S."/>
            <person name="Haridas S."/>
            <person name="Kuo A."/>
            <person name="Mondo S."/>
            <person name="Pangilinan J."/>
            <person name="Riley R."/>
            <person name="LaButti K."/>
            <person name="Andreopoulos B."/>
            <person name="Lipzen A."/>
            <person name="Chen C."/>
            <person name="Yan M."/>
            <person name="Daum C."/>
            <person name="Ng V."/>
            <person name="Clum A."/>
            <person name="Steindorff A."/>
            <person name="Ohm R.A."/>
            <person name="Martin F."/>
            <person name="Silar P."/>
            <person name="Natvig D.O."/>
            <person name="Lalanne C."/>
            <person name="Gautier V."/>
            <person name="Ament-Velasquez S.L."/>
            <person name="Kruys A."/>
            <person name="Hutchinson M.I."/>
            <person name="Powell A.J."/>
            <person name="Barry K."/>
            <person name="Miller A.N."/>
            <person name="Grigoriev I.V."/>
            <person name="Debuchy R."/>
            <person name="Gladieux P."/>
            <person name="Hiltunen Thoren M."/>
            <person name="Johannesson H."/>
        </authorList>
    </citation>
    <scope>NUCLEOTIDE SEQUENCE</scope>
    <source>
        <strain evidence="11">PSN243</strain>
    </source>
</reference>
<dbReference type="InterPro" id="IPR002734">
    <property type="entry name" value="RibDG_C"/>
</dbReference>
<dbReference type="InterPro" id="IPR050765">
    <property type="entry name" value="Riboflavin_Biosynth_HTPR"/>
</dbReference>
<keyword evidence="5" id="KW-0686">Riboflavin biosynthesis</keyword>
<dbReference type="Proteomes" id="UP001321760">
    <property type="component" value="Unassembled WGS sequence"/>
</dbReference>
<comment type="catalytic activity">
    <reaction evidence="9">
        <text>2,5-diamino-6-(1-D-ribitylamino)pyrimidin-4(3H)-one 5'-phosphate + NADP(+) = 2,5-diamino-6-(1-D-ribosylamino)pyrimidin-4(3H)-one 5'-phosphate + NADPH + H(+)</text>
        <dbReference type="Rhea" id="RHEA:27278"/>
        <dbReference type="ChEBI" id="CHEBI:15378"/>
        <dbReference type="ChEBI" id="CHEBI:57783"/>
        <dbReference type="ChEBI" id="CHEBI:58349"/>
        <dbReference type="ChEBI" id="CHEBI:58890"/>
        <dbReference type="ChEBI" id="CHEBI:59545"/>
        <dbReference type="EC" id="1.1.1.302"/>
    </reaction>
</comment>
<keyword evidence="12" id="KW-1185">Reference proteome</keyword>
<comment type="caution">
    <text evidence="11">The sequence shown here is derived from an EMBL/GenBank/DDBJ whole genome shotgun (WGS) entry which is preliminary data.</text>
</comment>
<protein>
    <recommendedName>
        <fullName evidence="4">2,5-diamino-6-ribosylamino-4(3H)-pyrimidinone 5'-phosphate reductase</fullName>
        <ecNumber evidence="3">1.1.1.302</ecNumber>
    </recommendedName>
    <alternativeName>
        <fullName evidence="7">2,5-diamino-6-(5-phospho-D-ribosylamino)pyrimidin-4(3H)-one reductase</fullName>
    </alternativeName>
    <alternativeName>
        <fullName evidence="6">2,5-diamino-6-ribitylamino-4(3H)-pyrimidinone 5'-phosphate synthase</fullName>
    </alternativeName>
</protein>
<evidence type="ECO:0000256" key="3">
    <source>
        <dbReference type="ARBA" id="ARBA00012851"/>
    </source>
</evidence>
<comment type="catalytic activity">
    <reaction evidence="8">
        <text>2,5-diamino-6-(1-D-ribitylamino)pyrimidin-4(3H)-one 5'-phosphate + NAD(+) = 2,5-diamino-6-(1-D-ribosylamino)pyrimidin-4(3H)-one 5'-phosphate + NADH + H(+)</text>
        <dbReference type="Rhea" id="RHEA:27274"/>
        <dbReference type="ChEBI" id="CHEBI:15378"/>
        <dbReference type="ChEBI" id="CHEBI:57540"/>
        <dbReference type="ChEBI" id="CHEBI:57945"/>
        <dbReference type="ChEBI" id="CHEBI:58890"/>
        <dbReference type="ChEBI" id="CHEBI:59545"/>
        <dbReference type="EC" id="1.1.1.302"/>
    </reaction>
</comment>
<dbReference type="SUPFAM" id="SSF53597">
    <property type="entry name" value="Dihydrofolate reductase-like"/>
    <property type="match status" value="1"/>
</dbReference>
<evidence type="ECO:0000256" key="4">
    <source>
        <dbReference type="ARBA" id="ARBA00015035"/>
    </source>
</evidence>
<evidence type="ECO:0000313" key="12">
    <source>
        <dbReference type="Proteomes" id="UP001321760"/>
    </source>
</evidence>
<dbReference type="GO" id="GO:0009231">
    <property type="term" value="P:riboflavin biosynthetic process"/>
    <property type="evidence" value="ECO:0007669"/>
    <property type="project" value="UniProtKB-KW"/>
</dbReference>
<evidence type="ECO:0000259" key="10">
    <source>
        <dbReference type="Pfam" id="PF01872"/>
    </source>
</evidence>
<dbReference type="EMBL" id="MU866000">
    <property type="protein sequence ID" value="KAK4443057.1"/>
    <property type="molecule type" value="Genomic_DNA"/>
</dbReference>
<reference evidence="11" key="2">
    <citation type="submission" date="2023-05" db="EMBL/GenBank/DDBJ databases">
        <authorList>
            <consortium name="Lawrence Berkeley National Laboratory"/>
            <person name="Steindorff A."/>
            <person name="Hensen N."/>
            <person name="Bonometti L."/>
            <person name="Westerberg I."/>
            <person name="Brannstrom I.O."/>
            <person name="Guillou S."/>
            <person name="Cros-Aarteil S."/>
            <person name="Calhoun S."/>
            <person name="Haridas S."/>
            <person name="Kuo A."/>
            <person name="Mondo S."/>
            <person name="Pangilinan J."/>
            <person name="Riley R."/>
            <person name="Labutti K."/>
            <person name="Andreopoulos B."/>
            <person name="Lipzen A."/>
            <person name="Chen C."/>
            <person name="Yanf M."/>
            <person name="Daum C."/>
            <person name="Ng V."/>
            <person name="Clum A."/>
            <person name="Ohm R."/>
            <person name="Martin F."/>
            <person name="Silar P."/>
            <person name="Natvig D."/>
            <person name="Lalanne C."/>
            <person name="Gautier V."/>
            <person name="Ament-Velasquez S.L."/>
            <person name="Kruys A."/>
            <person name="Hutchinson M.I."/>
            <person name="Powell A.J."/>
            <person name="Barry K."/>
            <person name="Miller A.N."/>
            <person name="Grigoriev I.V."/>
            <person name="Debuchy R."/>
            <person name="Gladieux P."/>
            <person name="Thoren M.H."/>
            <person name="Johannesson H."/>
        </authorList>
    </citation>
    <scope>NUCLEOTIDE SEQUENCE</scope>
    <source>
        <strain evidence="11">PSN243</strain>
    </source>
</reference>
<dbReference type="InterPro" id="IPR024072">
    <property type="entry name" value="DHFR-like_dom_sf"/>
</dbReference>
<proteinExistence type="inferred from homology"/>
<evidence type="ECO:0000256" key="5">
    <source>
        <dbReference type="ARBA" id="ARBA00022619"/>
    </source>
</evidence>
<sequence length="183" mass="20074">MRTVRYNFATTLDGFIASQDHSTHWIVEDPTIDFDALYAEFSTFVMGRKTYEVLLKYGNPLAGWPKEAVVVVSGTMKPEEHPHATIECGDVVSCVRRLREGEGKDIWVMGGGQLVGLLMEAGLVDVIEAAVMPVVIGEGVPMVSGLGRDVKLKLEGVTQLKESGILMTRYRVLPRQPPATASR</sequence>
<evidence type="ECO:0000256" key="1">
    <source>
        <dbReference type="ARBA" id="ARBA00003555"/>
    </source>
</evidence>
<organism evidence="11 12">
    <name type="scientific">Podospora aff. communis PSN243</name>
    <dbReference type="NCBI Taxonomy" id="3040156"/>
    <lineage>
        <taxon>Eukaryota</taxon>
        <taxon>Fungi</taxon>
        <taxon>Dikarya</taxon>
        <taxon>Ascomycota</taxon>
        <taxon>Pezizomycotina</taxon>
        <taxon>Sordariomycetes</taxon>
        <taxon>Sordariomycetidae</taxon>
        <taxon>Sordariales</taxon>
        <taxon>Podosporaceae</taxon>
        <taxon>Podospora</taxon>
    </lineage>
</organism>
<dbReference type="PANTHER" id="PTHR38011">
    <property type="entry name" value="DIHYDROFOLATE REDUCTASE FAMILY PROTEIN (AFU_ORTHOLOGUE AFUA_8G06820)"/>
    <property type="match status" value="1"/>
</dbReference>
<evidence type="ECO:0000256" key="6">
    <source>
        <dbReference type="ARBA" id="ARBA00030073"/>
    </source>
</evidence>
<comment type="function">
    <text evidence="1">Catalyzes an early step in riboflavin biosynthesis, the NADPH-dependent reduction of the ribose side chain of 2,5-diamino-6-ribosylamino-4(3H)-pyrimidinone 5'-phosphate, yielding 2,5-diamino-6-ribitylamino-4(3H)-pyrimidinone 5'-phosphate.</text>
</comment>
<evidence type="ECO:0000256" key="9">
    <source>
        <dbReference type="ARBA" id="ARBA00049020"/>
    </source>
</evidence>
<gene>
    <name evidence="11" type="ORF">QBC34DRAFT_417653</name>
</gene>
<accession>A0AAV9G4W2</accession>
<dbReference type="EC" id="1.1.1.302" evidence="3"/>
<evidence type="ECO:0000256" key="7">
    <source>
        <dbReference type="ARBA" id="ARBA00031630"/>
    </source>
</evidence>
<dbReference type="Gene3D" id="3.40.430.10">
    <property type="entry name" value="Dihydrofolate Reductase, subunit A"/>
    <property type="match status" value="1"/>
</dbReference>
<evidence type="ECO:0000256" key="8">
    <source>
        <dbReference type="ARBA" id="ARBA00047550"/>
    </source>
</evidence>
<name>A0AAV9G4W2_9PEZI</name>
<dbReference type="PANTHER" id="PTHR38011:SF11">
    <property type="entry name" value="2,5-DIAMINO-6-RIBOSYLAMINO-4(3H)-PYRIMIDINONE 5'-PHOSPHATE REDUCTASE"/>
    <property type="match status" value="1"/>
</dbReference>
<comment type="similarity">
    <text evidence="2">Belongs to the HTP reductase family.</text>
</comment>
<dbReference type="GO" id="GO:0008703">
    <property type="term" value="F:5-amino-6-(5-phosphoribosylamino)uracil reductase activity"/>
    <property type="evidence" value="ECO:0007669"/>
    <property type="project" value="InterPro"/>
</dbReference>
<evidence type="ECO:0000256" key="2">
    <source>
        <dbReference type="ARBA" id="ARBA00009723"/>
    </source>
</evidence>
<dbReference type="AlphaFoldDB" id="A0AAV9G4W2"/>
<feature type="domain" description="Bacterial bifunctional deaminase-reductase C-terminal" evidence="10">
    <location>
        <begin position="2"/>
        <end position="162"/>
    </location>
</feature>